<feature type="chain" id="PRO_5043875498" description="AB hydrolase-1 domain-containing protein" evidence="1">
    <location>
        <begin position="21"/>
        <end position="333"/>
    </location>
</feature>
<gene>
    <name evidence="3" type="ORF">GSLYS_00013639001</name>
</gene>
<dbReference type="InterPro" id="IPR000073">
    <property type="entry name" value="AB_hydrolase_1"/>
</dbReference>
<keyword evidence="4" id="KW-1185">Reference proteome</keyword>
<evidence type="ECO:0000313" key="3">
    <source>
        <dbReference type="EMBL" id="CAL1539906.1"/>
    </source>
</evidence>
<evidence type="ECO:0000259" key="2">
    <source>
        <dbReference type="Pfam" id="PF00561"/>
    </source>
</evidence>
<dbReference type="GO" id="GO:0046464">
    <property type="term" value="P:acylglycerol catabolic process"/>
    <property type="evidence" value="ECO:0007669"/>
    <property type="project" value="TreeGrafter"/>
</dbReference>
<dbReference type="PRINTS" id="PR00412">
    <property type="entry name" value="EPOXHYDRLASE"/>
</dbReference>
<dbReference type="SUPFAM" id="SSF53474">
    <property type="entry name" value="alpha/beta-Hydrolases"/>
    <property type="match status" value="1"/>
</dbReference>
<comment type="caution">
    <text evidence="3">The sequence shown here is derived from an EMBL/GenBank/DDBJ whole genome shotgun (WGS) entry which is preliminary data.</text>
</comment>
<evidence type="ECO:0000256" key="1">
    <source>
        <dbReference type="SAM" id="SignalP"/>
    </source>
</evidence>
<evidence type="ECO:0000313" key="4">
    <source>
        <dbReference type="Proteomes" id="UP001497497"/>
    </source>
</evidence>
<dbReference type="Pfam" id="PF00561">
    <property type="entry name" value="Abhydrolase_1"/>
    <property type="match status" value="1"/>
</dbReference>
<name>A0AAV2I409_LYMST</name>
<organism evidence="3 4">
    <name type="scientific">Lymnaea stagnalis</name>
    <name type="common">Great pond snail</name>
    <name type="synonym">Helix stagnalis</name>
    <dbReference type="NCBI Taxonomy" id="6523"/>
    <lineage>
        <taxon>Eukaryota</taxon>
        <taxon>Metazoa</taxon>
        <taxon>Spiralia</taxon>
        <taxon>Lophotrochozoa</taxon>
        <taxon>Mollusca</taxon>
        <taxon>Gastropoda</taxon>
        <taxon>Heterobranchia</taxon>
        <taxon>Euthyneura</taxon>
        <taxon>Panpulmonata</taxon>
        <taxon>Hygrophila</taxon>
        <taxon>Lymnaeoidea</taxon>
        <taxon>Lymnaeidae</taxon>
        <taxon>Lymnaea</taxon>
    </lineage>
</organism>
<dbReference type="InterPro" id="IPR050266">
    <property type="entry name" value="AB_hydrolase_sf"/>
</dbReference>
<sequence>MALHIISIFVVVLAFIGWHACNYWCTSQPELSVRLEEWKQRGKIDQLQGRSIFYVDEAGNGPHGTLICLHGFPTSSYDWIKILPDLKNEFSRIILLDFLGFGFSEKPVNHTYTIQEQSHIVESLAMKENIKSAHILAHDYGDTVALELLGRHNVDWLQFKILSLTMLNGGIFPETHKPRLVQKLLLMPVVGYITSHLFNYPMFSFGFDEIFGVNKPTEEDDKDFWALLCYNHGYKATYKVINFLPERETFRTRWVGALVNAQIKVLMIYGPADPVNPPEFVSLFKKTVPKQTIISLDTEVGHYPQWEDPASTTREFLQFIKSQKAVPSQGIKV</sequence>
<keyword evidence="1" id="KW-0732">Signal</keyword>
<dbReference type="PRINTS" id="PR00111">
    <property type="entry name" value="ABHYDROLASE"/>
</dbReference>
<dbReference type="Proteomes" id="UP001497497">
    <property type="component" value="Unassembled WGS sequence"/>
</dbReference>
<dbReference type="GO" id="GO:0047372">
    <property type="term" value="F:monoacylglycerol lipase activity"/>
    <property type="evidence" value="ECO:0007669"/>
    <property type="project" value="TreeGrafter"/>
</dbReference>
<dbReference type="InterPro" id="IPR000639">
    <property type="entry name" value="Epox_hydrolase-like"/>
</dbReference>
<proteinExistence type="predicted"/>
<protein>
    <recommendedName>
        <fullName evidence="2">AB hydrolase-1 domain-containing protein</fullName>
    </recommendedName>
</protein>
<dbReference type="Gene3D" id="3.40.50.1820">
    <property type="entry name" value="alpha/beta hydrolase"/>
    <property type="match status" value="1"/>
</dbReference>
<dbReference type="PANTHER" id="PTHR43798:SF33">
    <property type="entry name" value="HYDROLASE, PUTATIVE (AFU_ORTHOLOGUE AFUA_2G14860)-RELATED"/>
    <property type="match status" value="1"/>
</dbReference>
<feature type="domain" description="AB hydrolase-1" evidence="2">
    <location>
        <begin position="65"/>
        <end position="309"/>
    </location>
</feature>
<dbReference type="PANTHER" id="PTHR43798">
    <property type="entry name" value="MONOACYLGLYCEROL LIPASE"/>
    <property type="match status" value="1"/>
</dbReference>
<dbReference type="AlphaFoldDB" id="A0AAV2I409"/>
<dbReference type="GO" id="GO:0016020">
    <property type="term" value="C:membrane"/>
    <property type="evidence" value="ECO:0007669"/>
    <property type="project" value="TreeGrafter"/>
</dbReference>
<accession>A0AAV2I409</accession>
<dbReference type="InterPro" id="IPR029058">
    <property type="entry name" value="AB_hydrolase_fold"/>
</dbReference>
<feature type="signal peptide" evidence="1">
    <location>
        <begin position="1"/>
        <end position="20"/>
    </location>
</feature>
<dbReference type="EMBL" id="CAXITT010000360">
    <property type="protein sequence ID" value="CAL1539906.1"/>
    <property type="molecule type" value="Genomic_DNA"/>
</dbReference>
<reference evidence="3 4" key="1">
    <citation type="submission" date="2024-04" db="EMBL/GenBank/DDBJ databases">
        <authorList>
            <consortium name="Genoscope - CEA"/>
            <person name="William W."/>
        </authorList>
    </citation>
    <scope>NUCLEOTIDE SEQUENCE [LARGE SCALE GENOMIC DNA]</scope>
</reference>